<dbReference type="GO" id="GO:0003723">
    <property type="term" value="F:RNA binding"/>
    <property type="evidence" value="ECO:0007669"/>
    <property type="project" value="UniProtKB-UniRule"/>
</dbReference>
<dbReference type="InterPro" id="IPR009374">
    <property type="entry name" value="eIF3k"/>
</dbReference>
<dbReference type="InterPro" id="IPR036390">
    <property type="entry name" value="WH_DNA-bd_sf"/>
</dbReference>
<comment type="subunit">
    <text evidence="4">Component of the eukaryotic translation initiation factor 3 (eIF-3) complex.</text>
</comment>
<evidence type="ECO:0000259" key="5">
    <source>
        <dbReference type="Pfam" id="PF10075"/>
    </source>
</evidence>
<dbReference type="SUPFAM" id="SSF46785">
    <property type="entry name" value="Winged helix' DNA-binding domain"/>
    <property type="match status" value="1"/>
</dbReference>
<reference evidence="6" key="1">
    <citation type="submission" date="2022-07" db="EMBL/GenBank/DDBJ databases">
        <title>Phylogenomic reconstructions and comparative analyses of Kickxellomycotina fungi.</title>
        <authorList>
            <person name="Reynolds N.K."/>
            <person name="Stajich J.E."/>
            <person name="Barry K."/>
            <person name="Grigoriev I.V."/>
            <person name="Crous P."/>
            <person name="Smith M.E."/>
        </authorList>
    </citation>
    <scope>NUCLEOTIDE SEQUENCE</scope>
    <source>
        <strain evidence="6">RSA 861</strain>
    </source>
</reference>
<dbReference type="Gene3D" id="1.25.40.250">
    <property type="entry name" value="ARM repeat, domain 1"/>
    <property type="match status" value="1"/>
</dbReference>
<name>A0A9W8A6X8_9FUNG</name>
<comment type="subcellular location">
    <subcellularLocation>
        <location evidence="4">Cytoplasm</location>
    </subcellularLocation>
</comment>
<dbReference type="AlphaFoldDB" id="A0A9W8A6X8"/>
<evidence type="ECO:0000256" key="3">
    <source>
        <dbReference type="ARBA" id="ARBA00022917"/>
    </source>
</evidence>
<comment type="function">
    <text evidence="4">Component of the eukaryotic translation initiation factor 3 (eIF-3) complex, which is involved in protein synthesis of a specialized repertoire of mRNAs and, together with other initiation factors, stimulates binding of mRNA and methionyl-tRNAi to the 40S ribosome. The eIF-3 complex specifically targets and initiates translation of a subset of mRNAs involved in cell proliferation.</text>
</comment>
<evidence type="ECO:0000313" key="7">
    <source>
        <dbReference type="Proteomes" id="UP001150569"/>
    </source>
</evidence>
<dbReference type="InterPro" id="IPR016020">
    <property type="entry name" value="Transl_init_fac_sub12_N_euk"/>
</dbReference>
<proteinExistence type="inferred from homology"/>
<dbReference type="OrthoDB" id="337745at2759"/>
<dbReference type="Proteomes" id="UP001150569">
    <property type="component" value="Unassembled WGS sequence"/>
</dbReference>
<dbReference type="SUPFAM" id="SSF48371">
    <property type="entry name" value="ARM repeat"/>
    <property type="match status" value="1"/>
</dbReference>
<dbReference type="PANTHER" id="PTHR13022">
    <property type="entry name" value="EUKARYOTIC TRANSLATION INITIATION FACTOR 3 SUBUNIT 11"/>
    <property type="match status" value="1"/>
</dbReference>
<organism evidence="6 7">
    <name type="scientific">Tieghemiomyces parasiticus</name>
    <dbReference type="NCBI Taxonomy" id="78921"/>
    <lineage>
        <taxon>Eukaryota</taxon>
        <taxon>Fungi</taxon>
        <taxon>Fungi incertae sedis</taxon>
        <taxon>Zoopagomycota</taxon>
        <taxon>Kickxellomycotina</taxon>
        <taxon>Dimargaritomycetes</taxon>
        <taxon>Dimargaritales</taxon>
        <taxon>Dimargaritaceae</taxon>
        <taxon>Tieghemiomyces</taxon>
    </lineage>
</organism>
<dbReference type="Gene3D" id="1.10.10.10">
    <property type="entry name" value="Winged helix-like DNA-binding domain superfamily/Winged helix DNA-binding domain"/>
    <property type="match status" value="1"/>
</dbReference>
<dbReference type="EMBL" id="JANBPT010000294">
    <property type="protein sequence ID" value="KAJ1924074.1"/>
    <property type="molecule type" value="Genomic_DNA"/>
</dbReference>
<dbReference type="FunFam" id="1.25.40.250:FF:000001">
    <property type="entry name" value="Eukaryotic translation initiation factor 3 subunit K"/>
    <property type="match status" value="1"/>
</dbReference>
<dbReference type="PANTHER" id="PTHR13022:SF0">
    <property type="entry name" value="EUKARYOTIC TRANSLATION INITIATION FACTOR 3 SUBUNIT K"/>
    <property type="match status" value="1"/>
</dbReference>
<comment type="similarity">
    <text evidence="4">Belongs to the eIF-3 subunit K family.</text>
</comment>
<dbReference type="GO" id="GO:0043022">
    <property type="term" value="F:ribosome binding"/>
    <property type="evidence" value="ECO:0007669"/>
    <property type="project" value="InterPro"/>
</dbReference>
<dbReference type="InterPro" id="IPR016024">
    <property type="entry name" value="ARM-type_fold"/>
</dbReference>
<accession>A0A9W8A6X8</accession>
<keyword evidence="2 4" id="KW-0396">Initiation factor</keyword>
<protein>
    <recommendedName>
        <fullName evidence="4">Eukaryotic translation initiation factor 3 subunit K</fullName>
        <shortName evidence="4">eIF3k</shortName>
    </recommendedName>
    <alternativeName>
        <fullName evidence="4">eIF-3 p25</fullName>
    </alternativeName>
</protein>
<dbReference type="GO" id="GO:0001732">
    <property type="term" value="P:formation of cytoplasmic translation initiation complex"/>
    <property type="evidence" value="ECO:0007669"/>
    <property type="project" value="UniProtKB-UniRule"/>
</dbReference>
<keyword evidence="3 4" id="KW-0648">Protein biosynthesis</keyword>
<feature type="domain" description="CSN8/PSMD8/EIF3K" evidence="5">
    <location>
        <begin position="69"/>
        <end position="193"/>
    </location>
</feature>
<dbReference type="GO" id="GO:0006446">
    <property type="term" value="P:regulation of translational initiation"/>
    <property type="evidence" value="ECO:0007669"/>
    <property type="project" value="InterPro"/>
</dbReference>
<evidence type="ECO:0000256" key="4">
    <source>
        <dbReference type="HAMAP-Rule" id="MF_03010"/>
    </source>
</evidence>
<comment type="caution">
    <text evidence="6">The sequence shown here is derived from an EMBL/GenBank/DDBJ whole genome shotgun (WGS) entry which is preliminary data.</text>
</comment>
<dbReference type="InterPro" id="IPR033464">
    <property type="entry name" value="CSN8_PSD8_EIF3K"/>
</dbReference>
<dbReference type="InterPro" id="IPR036388">
    <property type="entry name" value="WH-like_DNA-bd_sf"/>
</dbReference>
<keyword evidence="7" id="KW-1185">Reference proteome</keyword>
<dbReference type="HAMAP" id="MF_03010">
    <property type="entry name" value="eIF3k"/>
    <property type="match status" value="1"/>
</dbReference>
<dbReference type="GO" id="GO:0016282">
    <property type="term" value="C:eukaryotic 43S preinitiation complex"/>
    <property type="evidence" value="ECO:0007669"/>
    <property type="project" value="UniProtKB-UniRule"/>
</dbReference>
<evidence type="ECO:0000256" key="2">
    <source>
        <dbReference type="ARBA" id="ARBA00022540"/>
    </source>
</evidence>
<keyword evidence="1 4" id="KW-0963">Cytoplasm</keyword>
<dbReference type="GO" id="GO:0003743">
    <property type="term" value="F:translation initiation factor activity"/>
    <property type="evidence" value="ECO:0007669"/>
    <property type="project" value="UniProtKB-UniRule"/>
</dbReference>
<gene>
    <name evidence="6" type="ORF">IWQ60_005457</name>
</gene>
<dbReference type="GO" id="GO:0033290">
    <property type="term" value="C:eukaryotic 48S preinitiation complex"/>
    <property type="evidence" value="ECO:0007669"/>
    <property type="project" value="UniProtKB-UniRule"/>
</dbReference>
<dbReference type="Pfam" id="PF10075">
    <property type="entry name" value="CSN8_PSD8_EIF3K"/>
    <property type="match status" value="1"/>
</dbReference>
<dbReference type="GO" id="GO:0005852">
    <property type="term" value="C:eukaryotic translation initiation factor 3 complex"/>
    <property type="evidence" value="ECO:0007669"/>
    <property type="project" value="UniProtKB-UniRule"/>
</dbReference>
<sequence length="226" mass="25503">MESTLSPSTRPEAINQLINSVERYNPDNVEVLEEYLNAQCESNENDLTANLAVLKLYQFNPHLLNVSALVKILMKALTRFYDADFNLCLCLLSELIVAEEPVAKVIELKQYLEEAQFGNFWTALNSGYFAETLAEMKDYSWSMRQTISHVVSLAYQTIDQALLEDYFNLQGAELAEYLDTLKWSFDTATGVVSIPLNDSNQVEPTVITENVQFAQLTKIIGHSSAL</sequence>
<evidence type="ECO:0000313" key="6">
    <source>
        <dbReference type="EMBL" id="KAJ1924074.1"/>
    </source>
</evidence>
<evidence type="ECO:0000256" key="1">
    <source>
        <dbReference type="ARBA" id="ARBA00022490"/>
    </source>
</evidence>